<dbReference type="Pfam" id="PF13469">
    <property type="entry name" value="Sulfotransfer_3"/>
    <property type="match status" value="1"/>
</dbReference>
<evidence type="ECO:0000313" key="2">
    <source>
        <dbReference type="EMBL" id="CBX30847.1"/>
    </source>
</evidence>
<feature type="transmembrane region" description="Helical" evidence="1">
    <location>
        <begin position="52"/>
        <end position="71"/>
    </location>
</feature>
<proteinExistence type="predicted"/>
<dbReference type="InterPro" id="IPR027417">
    <property type="entry name" value="P-loop_NTPase"/>
</dbReference>
<keyword evidence="1" id="KW-1133">Transmembrane helix</keyword>
<dbReference type="SUPFAM" id="SSF52540">
    <property type="entry name" value="P-loop containing nucleoside triphosphate hydrolases"/>
    <property type="match status" value="1"/>
</dbReference>
<dbReference type="EMBL" id="FR695877">
    <property type="protein sequence ID" value="CBX30847.1"/>
    <property type="molecule type" value="Genomic_DNA"/>
</dbReference>
<keyword evidence="1" id="KW-0472">Membrane</keyword>
<dbReference type="PANTHER" id="PTHR36451">
    <property type="entry name" value="PAPS-DEPENDENT SULFOTRANSFERASE STF3"/>
    <property type="match status" value="1"/>
</dbReference>
<dbReference type="InterPro" id="IPR052736">
    <property type="entry name" value="Stf3_sulfotransferase"/>
</dbReference>
<accession>E1YL64</accession>
<dbReference type="Gene3D" id="3.40.50.300">
    <property type="entry name" value="P-loop containing nucleotide triphosphate hydrolases"/>
    <property type="match status" value="1"/>
</dbReference>
<feature type="transmembrane region" description="Helical" evidence="1">
    <location>
        <begin position="117"/>
        <end position="134"/>
    </location>
</feature>
<gene>
    <name evidence="2" type="ORF">N47_E43590</name>
</gene>
<reference evidence="2" key="1">
    <citation type="journal article" date="2011" name="Environ. Microbiol.">
        <title>Genomic insights into the metabolic potential of the polycyclic aromatic hydrocarbon degrading sulfate-reducing Deltaproteobacterium N47.</title>
        <authorList>
            <person name="Bergmann F."/>
            <person name="Selesi D."/>
            <person name="Weinmaier T."/>
            <person name="Tischler P."/>
            <person name="Rattei T."/>
            <person name="Meckenstock R.U."/>
        </authorList>
    </citation>
    <scope>NUCLEOTIDE SEQUENCE</scope>
</reference>
<protein>
    <recommendedName>
        <fullName evidence="3">Sulfotransferase</fullName>
    </recommendedName>
</protein>
<dbReference type="PANTHER" id="PTHR36451:SF1">
    <property type="entry name" value="OMEGA-HYDROXY-BETA-DIHYDROMENAQUINONE-9 SULFOTRANSFERASE STF3"/>
    <property type="match status" value="1"/>
</dbReference>
<dbReference type="AlphaFoldDB" id="E1YL64"/>
<evidence type="ECO:0008006" key="3">
    <source>
        <dbReference type="Google" id="ProtNLM"/>
    </source>
</evidence>
<name>E1YL64_9BACT</name>
<keyword evidence="1" id="KW-0812">Transmembrane</keyword>
<organism evidence="2">
    <name type="scientific">uncultured Desulfobacterium sp</name>
    <dbReference type="NCBI Taxonomy" id="201089"/>
    <lineage>
        <taxon>Bacteria</taxon>
        <taxon>Pseudomonadati</taxon>
        <taxon>Thermodesulfobacteriota</taxon>
        <taxon>Desulfobacteria</taxon>
        <taxon>Desulfobacterales</taxon>
        <taxon>Desulfobacteriaceae</taxon>
        <taxon>Desulfobacterium</taxon>
        <taxon>environmental samples</taxon>
    </lineage>
</organism>
<evidence type="ECO:0000256" key="1">
    <source>
        <dbReference type="SAM" id="Phobius"/>
    </source>
</evidence>
<sequence length="338" mass="39814">MLRTFVWCGRKLDYLFFPGFRKQQVKAPVFIIGNPRSGTTFTHRLMSRNDRFTYFKLVDTIFPAVFFYKMFAILKKIDRRLGAPFARVIYQLSDRGLKGWKDIHKTSLKEAESDEMLFVYTLLSPLMALLFPYFETMPYALFVDRLPAAKRERLMAYYLSCLKRHLYATGPDKILLEKVALIAGRLQSILQTLPDMRLVHLIRHPYQSIPSLISMFAIPWKTMAPKAAKRAETFHALAEMIFDYYRHILEIKKILPAEQFLEIYYDDLVANPRLAVEQIYTHFKLPLDVMYCRFLAEASEQAGIYKSKHHYSLEEFGLNKQQVYTELKEVFDAYDFEP</sequence>